<dbReference type="AlphaFoldDB" id="A0A1B0BV10"/>
<feature type="transmembrane region" description="Helical" evidence="1">
    <location>
        <begin position="146"/>
        <end position="170"/>
    </location>
</feature>
<dbReference type="EnsemblMetazoa" id="GPPI041286-RA">
    <property type="protein sequence ID" value="GPPI041286-PA"/>
    <property type="gene ID" value="GPPI041286"/>
</dbReference>
<organism evidence="2 3">
    <name type="scientific">Glossina palpalis gambiensis</name>
    <dbReference type="NCBI Taxonomy" id="67801"/>
    <lineage>
        <taxon>Eukaryota</taxon>
        <taxon>Metazoa</taxon>
        <taxon>Ecdysozoa</taxon>
        <taxon>Arthropoda</taxon>
        <taxon>Hexapoda</taxon>
        <taxon>Insecta</taxon>
        <taxon>Pterygota</taxon>
        <taxon>Neoptera</taxon>
        <taxon>Endopterygota</taxon>
        <taxon>Diptera</taxon>
        <taxon>Brachycera</taxon>
        <taxon>Muscomorpha</taxon>
        <taxon>Hippoboscoidea</taxon>
        <taxon>Glossinidae</taxon>
        <taxon>Glossina</taxon>
    </lineage>
</organism>
<keyword evidence="3" id="KW-1185">Reference proteome</keyword>
<evidence type="ECO:0000313" key="3">
    <source>
        <dbReference type="Proteomes" id="UP000092460"/>
    </source>
</evidence>
<name>A0A1B0BV10_9MUSC</name>
<protein>
    <submittedName>
        <fullName evidence="2">Uncharacterized protein</fullName>
    </submittedName>
</protein>
<evidence type="ECO:0000256" key="1">
    <source>
        <dbReference type="SAM" id="Phobius"/>
    </source>
</evidence>
<dbReference type="VEuPathDB" id="VectorBase:GPPI041286"/>
<sequence length="196" mass="22370">MSFFSEIALYAVLSIRNIHENHKENAIGNLTLCHIFSTIFSNKILKPYGIDVEYDSTSSCSGEMIIENNNSGKIPLSCFNKRKQIFLDADGGPSIGNSLDVTFLSSPQSLSQWKITNDLYLGHSQQSPPSHYFWNWGQRSPKNERFYISLNNAICGIMLISMFTNHLAIFRTRTNFEYGRSDFLYQTILNLLSNNF</sequence>
<keyword evidence="1" id="KW-1133">Transmembrane helix</keyword>
<proteinExistence type="predicted"/>
<keyword evidence="1" id="KW-0812">Transmembrane</keyword>
<dbReference type="EMBL" id="JXJN01021000">
    <property type="status" value="NOT_ANNOTATED_CDS"/>
    <property type="molecule type" value="Genomic_DNA"/>
</dbReference>
<accession>A0A1B0BV10</accession>
<reference evidence="3" key="1">
    <citation type="submission" date="2015-01" db="EMBL/GenBank/DDBJ databases">
        <authorList>
            <person name="Aksoy S."/>
            <person name="Warren W."/>
            <person name="Wilson R.K."/>
        </authorList>
    </citation>
    <scope>NUCLEOTIDE SEQUENCE [LARGE SCALE GENOMIC DNA]</scope>
    <source>
        <strain evidence="3">IAEA</strain>
    </source>
</reference>
<keyword evidence="1" id="KW-0472">Membrane</keyword>
<evidence type="ECO:0000313" key="2">
    <source>
        <dbReference type="EnsemblMetazoa" id="GPPI041286-PA"/>
    </source>
</evidence>
<dbReference type="Proteomes" id="UP000092460">
    <property type="component" value="Unassembled WGS sequence"/>
</dbReference>
<reference evidence="2" key="2">
    <citation type="submission" date="2020-05" db="UniProtKB">
        <authorList>
            <consortium name="EnsemblMetazoa"/>
        </authorList>
    </citation>
    <scope>IDENTIFICATION</scope>
    <source>
        <strain evidence="2">IAEA</strain>
    </source>
</reference>
<dbReference type="EMBL" id="JXJN01020999">
    <property type="status" value="NOT_ANNOTATED_CDS"/>
    <property type="molecule type" value="Genomic_DNA"/>
</dbReference>